<evidence type="ECO:0000313" key="8">
    <source>
        <dbReference type="EMBL" id="USF24600.1"/>
    </source>
</evidence>
<comment type="subcellular location">
    <subcellularLocation>
        <location evidence="1">Cell membrane</location>
        <topology evidence="1">Multi-pass membrane protein</topology>
    </subcellularLocation>
</comment>
<dbReference type="GO" id="GO:0005886">
    <property type="term" value="C:plasma membrane"/>
    <property type="evidence" value="ECO:0007669"/>
    <property type="project" value="UniProtKB-SubCell"/>
</dbReference>
<evidence type="ECO:0000313" key="9">
    <source>
        <dbReference type="Proteomes" id="UP000017429"/>
    </source>
</evidence>
<keyword evidence="4" id="KW-0812">Transmembrane</keyword>
<reference evidence="8" key="1">
    <citation type="journal article" date="2014" name="Genome Announc.">
        <title>Draft genome sequences of the altered schaedler flora, a defined bacterial community from gnotobiotic mice.</title>
        <authorList>
            <person name="Wannemuehler M.J."/>
            <person name="Overstreet A.M."/>
            <person name="Ward D.V."/>
            <person name="Phillips G.J."/>
        </authorList>
    </citation>
    <scope>NUCLEOTIDE SEQUENCE</scope>
    <source>
        <strain evidence="8">ASF457</strain>
    </source>
</reference>
<dbReference type="RefSeq" id="WP_023275972.1">
    <property type="nucleotide sequence ID" value="NZ_CP097562.1"/>
</dbReference>
<dbReference type="AlphaFoldDB" id="V2PZL4"/>
<dbReference type="PANTHER" id="PTHR34390:SF1">
    <property type="entry name" value="SUCCINATE TRANSPORTER SUBUNIT YJJB-RELATED"/>
    <property type="match status" value="1"/>
</dbReference>
<proteinExistence type="inferred from homology"/>
<keyword evidence="6" id="KW-0472">Membrane</keyword>
<accession>V2PZL4</accession>
<gene>
    <name evidence="8" type="ORF">N508_001689</name>
</gene>
<reference evidence="8" key="2">
    <citation type="submission" date="2022-05" db="EMBL/GenBank/DDBJ databases">
        <authorList>
            <person name="Proctor A.L."/>
            <person name="Phillips G.J."/>
            <person name="Wannemuehler M.J."/>
        </authorList>
    </citation>
    <scope>NUCLEOTIDE SEQUENCE</scope>
    <source>
        <strain evidence="8">ASF457</strain>
    </source>
</reference>
<keyword evidence="9" id="KW-1185">Reference proteome</keyword>
<evidence type="ECO:0000256" key="3">
    <source>
        <dbReference type="ARBA" id="ARBA00022519"/>
    </source>
</evidence>
<keyword evidence="5" id="KW-1133">Transmembrane helix</keyword>
<organism evidence="8 9">
    <name type="scientific">Mucispirillum schaedleri ASF457</name>
    <dbReference type="NCBI Taxonomy" id="1379858"/>
    <lineage>
        <taxon>Bacteria</taxon>
        <taxon>Pseudomonadati</taxon>
        <taxon>Deferribacterota</taxon>
        <taxon>Deferribacteres</taxon>
        <taxon>Deferribacterales</taxon>
        <taxon>Mucispirillaceae</taxon>
        <taxon>Mucispirillum</taxon>
    </lineage>
</organism>
<evidence type="ECO:0000256" key="7">
    <source>
        <dbReference type="ARBA" id="ARBA00034125"/>
    </source>
</evidence>
<dbReference type="KEGG" id="msch:N508_001689"/>
<dbReference type="Pfam" id="PF12821">
    <property type="entry name" value="ThrE_2"/>
    <property type="match status" value="1"/>
</dbReference>
<protein>
    <submittedName>
        <fullName evidence="8">Uncharacterized protein</fullName>
    </submittedName>
</protein>
<sequence>MIHTILYSLNEALFAAIAAVGFALISDPPKRLIIYTAILAAAGRGCRYFLITHYGIGISTSTLIAAVIIGFLGLYMANKLRCSMEVISFPALLPMIPGLYAYETILSIVKYSQASTIIAKQEILINIFDNGITALFIITALAVGVTIPLLIFYEKSFTMTRKKKEK</sequence>
<dbReference type="InterPro" id="IPR050539">
    <property type="entry name" value="ThrE_Dicarb/AminoAcid_Exp"/>
</dbReference>
<dbReference type="EMBL" id="CP097562">
    <property type="protein sequence ID" value="USF24600.1"/>
    <property type="molecule type" value="Genomic_DNA"/>
</dbReference>
<comment type="similarity">
    <text evidence="7">Belongs to the ThrE exporter (TC 2.A.79) family.</text>
</comment>
<name>V2PZL4_9BACT</name>
<dbReference type="PANTHER" id="PTHR34390">
    <property type="entry name" value="UPF0442 PROTEIN YJJB-RELATED"/>
    <property type="match status" value="1"/>
</dbReference>
<evidence type="ECO:0000256" key="5">
    <source>
        <dbReference type="ARBA" id="ARBA00022989"/>
    </source>
</evidence>
<dbReference type="eggNOG" id="COG3610">
    <property type="taxonomic scope" value="Bacteria"/>
</dbReference>
<keyword evidence="2" id="KW-1003">Cell membrane</keyword>
<dbReference type="GO" id="GO:0015744">
    <property type="term" value="P:succinate transport"/>
    <property type="evidence" value="ECO:0007669"/>
    <property type="project" value="TreeGrafter"/>
</dbReference>
<dbReference type="InterPro" id="IPR024528">
    <property type="entry name" value="ThrE_2"/>
</dbReference>
<evidence type="ECO:0000256" key="2">
    <source>
        <dbReference type="ARBA" id="ARBA00022475"/>
    </source>
</evidence>
<evidence type="ECO:0000256" key="6">
    <source>
        <dbReference type="ARBA" id="ARBA00023136"/>
    </source>
</evidence>
<keyword evidence="3" id="KW-0997">Cell inner membrane</keyword>
<evidence type="ECO:0000256" key="4">
    <source>
        <dbReference type="ARBA" id="ARBA00022692"/>
    </source>
</evidence>
<dbReference type="Proteomes" id="UP000017429">
    <property type="component" value="Chromosome"/>
</dbReference>
<evidence type="ECO:0000256" key="1">
    <source>
        <dbReference type="ARBA" id="ARBA00004651"/>
    </source>
</evidence>
<reference evidence="8" key="3">
    <citation type="submission" date="2022-06" db="EMBL/GenBank/DDBJ databases">
        <title>Resources to Facilitate Use of the Altered Schaedler Flora (ASF) Mouse Model to Study Microbiome Function.</title>
        <authorList>
            <person name="Proctor A."/>
            <person name="Parvinroo S."/>
            <person name="Richie T."/>
            <person name="Jia X."/>
            <person name="Lee S.T.M."/>
            <person name="Karp P.D."/>
            <person name="Paley S."/>
            <person name="Kostic A.D."/>
            <person name="Pierre J.F."/>
            <person name="Wannemuehler M.J."/>
            <person name="Phillips G.J."/>
        </authorList>
    </citation>
    <scope>NUCLEOTIDE SEQUENCE</scope>
    <source>
        <strain evidence="8">ASF457</strain>
    </source>
</reference>